<sequence>MVDIDPQHDVGEIECRLEEPVSFVLDGLRERDREVIVALLEQRKPELLASFRAEEEPTLQQQDEMIDLLGDAFSENLGPGHLPTERGVEIDNALGAFLTRWPSEALEPGS</sequence>
<organism evidence="1 2">
    <name type="scientific">Antrihabitans cavernicola</name>
    <dbReference type="NCBI Taxonomy" id="2495913"/>
    <lineage>
        <taxon>Bacteria</taxon>
        <taxon>Bacillati</taxon>
        <taxon>Actinomycetota</taxon>
        <taxon>Actinomycetes</taxon>
        <taxon>Mycobacteriales</taxon>
        <taxon>Nocardiaceae</taxon>
        <taxon>Antrihabitans</taxon>
    </lineage>
</organism>
<protein>
    <submittedName>
        <fullName evidence="1">Uncharacterized protein</fullName>
    </submittedName>
</protein>
<keyword evidence="2" id="KW-1185">Reference proteome</keyword>
<name>A0A5A7SFS1_9NOCA</name>
<proteinExistence type="predicted"/>
<gene>
    <name evidence="1" type="ORF">FOY51_03445</name>
</gene>
<dbReference type="OrthoDB" id="4631476at2"/>
<dbReference type="RefSeq" id="WP_149428755.1">
    <property type="nucleotide sequence ID" value="NZ_VLNY01000001.1"/>
</dbReference>
<comment type="caution">
    <text evidence="1">The sequence shown here is derived from an EMBL/GenBank/DDBJ whole genome shotgun (WGS) entry which is preliminary data.</text>
</comment>
<reference evidence="1 2" key="1">
    <citation type="submission" date="2019-07" db="EMBL/GenBank/DDBJ databases">
        <title>Rhodococcus cavernicolus sp. nov., isolated from a cave.</title>
        <authorList>
            <person name="Lee S.D."/>
        </authorList>
    </citation>
    <scope>NUCLEOTIDE SEQUENCE [LARGE SCALE GENOMIC DNA]</scope>
    <source>
        <strain evidence="1 2">C1-24</strain>
    </source>
</reference>
<accession>A0A5A7SFS1</accession>
<evidence type="ECO:0000313" key="1">
    <source>
        <dbReference type="EMBL" id="KAA0024980.1"/>
    </source>
</evidence>
<dbReference type="Proteomes" id="UP000322244">
    <property type="component" value="Unassembled WGS sequence"/>
</dbReference>
<evidence type="ECO:0000313" key="2">
    <source>
        <dbReference type="Proteomes" id="UP000322244"/>
    </source>
</evidence>
<dbReference type="EMBL" id="VLNY01000001">
    <property type="protein sequence ID" value="KAA0024980.1"/>
    <property type="molecule type" value="Genomic_DNA"/>
</dbReference>
<dbReference type="AlphaFoldDB" id="A0A5A7SFS1"/>